<dbReference type="Proteomes" id="UP000004358">
    <property type="component" value="Unassembled WGS sequence"/>
</dbReference>
<evidence type="ECO:0000256" key="1">
    <source>
        <dbReference type="SAM" id="Phobius"/>
    </source>
</evidence>
<accession>A3ZME2</accession>
<keyword evidence="1" id="KW-1133">Transmembrane helix</keyword>
<evidence type="ECO:0000313" key="3">
    <source>
        <dbReference type="Proteomes" id="UP000004358"/>
    </source>
</evidence>
<evidence type="ECO:0000313" key="2">
    <source>
        <dbReference type="EMBL" id="EAQ82111.1"/>
    </source>
</evidence>
<sequence length="61" mass="6509">MAIFSAAHSPARINPIKIHHPMVTTQIWAMNILLLLGVAGALAVSAIIVVIIIAAVSRRKQ</sequence>
<feature type="transmembrane region" description="Helical" evidence="1">
    <location>
        <begin position="32"/>
        <end position="56"/>
    </location>
</feature>
<dbReference type="STRING" id="314230.DSM3645_00315"/>
<organism evidence="2 3">
    <name type="scientific">Blastopirellula marina DSM 3645</name>
    <dbReference type="NCBI Taxonomy" id="314230"/>
    <lineage>
        <taxon>Bacteria</taxon>
        <taxon>Pseudomonadati</taxon>
        <taxon>Planctomycetota</taxon>
        <taxon>Planctomycetia</taxon>
        <taxon>Pirellulales</taxon>
        <taxon>Pirellulaceae</taxon>
        <taxon>Blastopirellula</taxon>
    </lineage>
</organism>
<keyword evidence="1" id="KW-0812">Transmembrane</keyword>
<reference evidence="2 3" key="1">
    <citation type="submission" date="2006-02" db="EMBL/GenBank/DDBJ databases">
        <authorList>
            <person name="Amann R."/>
            <person name="Ferriera S."/>
            <person name="Johnson J."/>
            <person name="Kravitz S."/>
            <person name="Halpern A."/>
            <person name="Remington K."/>
            <person name="Beeson K."/>
            <person name="Tran B."/>
            <person name="Rogers Y.-H."/>
            <person name="Friedman R."/>
            <person name="Venter J.C."/>
        </authorList>
    </citation>
    <scope>NUCLEOTIDE SEQUENCE [LARGE SCALE GENOMIC DNA]</scope>
    <source>
        <strain evidence="2 3">DSM 3645</strain>
    </source>
</reference>
<name>A3ZME2_9BACT</name>
<protein>
    <submittedName>
        <fullName evidence="2">Uncharacterized protein</fullName>
    </submittedName>
</protein>
<dbReference type="AlphaFoldDB" id="A3ZME2"/>
<dbReference type="EMBL" id="AANZ01000002">
    <property type="protein sequence ID" value="EAQ82111.1"/>
    <property type="molecule type" value="Genomic_DNA"/>
</dbReference>
<dbReference type="HOGENOM" id="CLU_2913259_0_0_0"/>
<gene>
    <name evidence="2" type="ORF">DSM3645_00315</name>
</gene>
<proteinExistence type="predicted"/>
<keyword evidence="1" id="KW-0472">Membrane</keyword>
<comment type="caution">
    <text evidence="2">The sequence shown here is derived from an EMBL/GenBank/DDBJ whole genome shotgun (WGS) entry which is preliminary data.</text>
</comment>